<evidence type="ECO:0000313" key="9">
    <source>
        <dbReference type="EMBL" id="KAG9273637.1"/>
    </source>
</evidence>
<gene>
    <name evidence="9" type="primary">F13B</name>
    <name evidence="9" type="ORF">AMEX_G10372</name>
</gene>
<feature type="disulfide bond" evidence="5">
    <location>
        <begin position="94"/>
        <end position="137"/>
    </location>
</feature>
<dbReference type="SUPFAM" id="SSF57535">
    <property type="entry name" value="Complement control module/SCR domain"/>
    <property type="match status" value="4"/>
</dbReference>
<evidence type="ECO:0000259" key="8">
    <source>
        <dbReference type="PROSITE" id="PS50923"/>
    </source>
</evidence>
<accession>A0A8T2LS38</accession>
<evidence type="ECO:0000256" key="7">
    <source>
        <dbReference type="SAM" id="SignalP"/>
    </source>
</evidence>
<dbReference type="Proteomes" id="UP000752171">
    <property type="component" value="Unassembled WGS sequence"/>
</dbReference>
<dbReference type="Pfam" id="PF00084">
    <property type="entry name" value="Sushi"/>
    <property type="match status" value="3"/>
</dbReference>
<dbReference type="InterPro" id="IPR051503">
    <property type="entry name" value="ComplSys_Reg/VirEntry_Med"/>
</dbReference>
<comment type="caution">
    <text evidence="9">The sequence shown here is derived from an EMBL/GenBank/DDBJ whole genome shotgun (WGS) entry which is preliminary data.</text>
</comment>
<dbReference type="PANTHER" id="PTHR45785:SF2">
    <property type="entry name" value="COMPLEMENT FACTOR H-RELATED"/>
    <property type="match status" value="1"/>
</dbReference>
<dbReference type="AlphaFoldDB" id="A0A8T2LS38"/>
<name>A0A8T2LS38_ASTMX</name>
<evidence type="ECO:0000256" key="6">
    <source>
        <dbReference type="SAM" id="MobiDB-lite"/>
    </source>
</evidence>
<feature type="domain" description="Sushi" evidence="8">
    <location>
        <begin position="92"/>
        <end position="150"/>
    </location>
</feature>
<keyword evidence="4 5" id="KW-1015">Disulfide bond</keyword>
<proteinExistence type="predicted"/>
<evidence type="ECO:0000313" key="10">
    <source>
        <dbReference type="Proteomes" id="UP000752171"/>
    </source>
</evidence>
<feature type="domain" description="Sushi" evidence="8">
    <location>
        <begin position="246"/>
        <end position="299"/>
    </location>
</feature>
<feature type="compositionally biased region" description="Polar residues" evidence="6">
    <location>
        <begin position="209"/>
        <end position="218"/>
    </location>
</feature>
<feature type="domain" description="Sushi" evidence="8">
    <location>
        <begin position="31"/>
        <end position="90"/>
    </location>
</feature>
<evidence type="ECO:0000256" key="5">
    <source>
        <dbReference type="PROSITE-ProRule" id="PRU00302"/>
    </source>
</evidence>
<dbReference type="PROSITE" id="PS50923">
    <property type="entry name" value="SUSHI"/>
    <property type="match status" value="4"/>
</dbReference>
<dbReference type="PANTHER" id="PTHR45785">
    <property type="entry name" value="COMPLEMENT FACTOR H-RELATED"/>
    <property type="match status" value="1"/>
</dbReference>
<organism evidence="9 10">
    <name type="scientific">Astyanax mexicanus</name>
    <name type="common">Blind cave fish</name>
    <name type="synonym">Astyanax fasciatus mexicanus</name>
    <dbReference type="NCBI Taxonomy" id="7994"/>
    <lineage>
        <taxon>Eukaryota</taxon>
        <taxon>Metazoa</taxon>
        <taxon>Chordata</taxon>
        <taxon>Craniata</taxon>
        <taxon>Vertebrata</taxon>
        <taxon>Euteleostomi</taxon>
        <taxon>Actinopterygii</taxon>
        <taxon>Neopterygii</taxon>
        <taxon>Teleostei</taxon>
        <taxon>Ostariophysi</taxon>
        <taxon>Characiformes</taxon>
        <taxon>Characoidei</taxon>
        <taxon>Acestrorhamphidae</taxon>
        <taxon>Acestrorhamphinae</taxon>
        <taxon>Astyanax</taxon>
    </lineage>
</organism>
<feature type="region of interest" description="Disordered" evidence="6">
    <location>
        <begin position="209"/>
        <end position="242"/>
    </location>
</feature>
<sequence>MPLCSELKNNSNKMRIIVLALCVWLCQASGESCKRPKISGGFVVPASETYSHATKLSYSCNREMKTTLETWWGELLCDNGKWSPVPLCVPITNCIPQNIKNAQPMPPRASYSDSSNVTFVCKRGFKADGQIDMTVTCNKGAWIRHAECKRDASACNPPAKVNNAMITRPYQDTFEHGDTVEFVCQNGFRLEGNKSSTCLNGTWSSPPIQCEGSANSRKPTYDESGVTQGGSEDSSDPSRPAITHVRECKPYPTIENGDFIEEASGRTLKAECAAYYKLEGPEQVMCVSGQWSKLPVCKAPCLLDQSQLLRSQRPYLIHERNIKDVVSRRNESLRQISPFHPHLKHTVRVTGGPANPKTQTLFIITFSLFIHNKSR</sequence>
<keyword evidence="3 7" id="KW-0732">Signal</keyword>
<feature type="chain" id="PRO_5035805330" evidence="7">
    <location>
        <begin position="29"/>
        <end position="375"/>
    </location>
</feature>
<evidence type="ECO:0000256" key="2">
    <source>
        <dbReference type="ARBA" id="ARBA00022659"/>
    </source>
</evidence>
<dbReference type="CDD" id="cd00033">
    <property type="entry name" value="CCP"/>
    <property type="match status" value="2"/>
</dbReference>
<comment type="subcellular location">
    <subcellularLocation>
        <location evidence="1">Virion</location>
    </subcellularLocation>
</comment>
<evidence type="ECO:0000256" key="3">
    <source>
        <dbReference type="ARBA" id="ARBA00022729"/>
    </source>
</evidence>
<feature type="domain" description="Sushi" evidence="8">
    <location>
        <begin position="153"/>
        <end position="212"/>
    </location>
</feature>
<feature type="disulfide bond" evidence="5">
    <location>
        <begin position="121"/>
        <end position="148"/>
    </location>
</feature>
<dbReference type="InterPro" id="IPR000436">
    <property type="entry name" value="Sushi_SCR_CCP_dom"/>
</dbReference>
<evidence type="ECO:0000256" key="1">
    <source>
        <dbReference type="ARBA" id="ARBA00004328"/>
    </source>
</evidence>
<feature type="disulfide bond" evidence="5">
    <location>
        <begin position="155"/>
        <end position="198"/>
    </location>
</feature>
<feature type="signal peptide" evidence="7">
    <location>
        <begin position="1"/>
        <end position="28"/>
    </location>
</feature>
<dbReference type="SMART" id="SM00032">
    <property type="entry name" value="CCP"/>
    <property type="match status" value="4"/>
</dbReference>
<keyword evidence="2 5" id="KW-0768">Sushi</keyword>
<dbReference type="Gene3D" id="2.10.70.10">
    <property type="entry name" value="Complement Module, domain 1"/>
    <property type="match status" value="4"/>
</dbReference>
<comment type="caution">
    <text evidence="5">Lacks conserved residue(s) required for the propagation of feature annotation.</text>
</comment>
<protein>
    <submittedName>
        <fullName evidence="9">Coagulation factor XIII B chain-like</fullName>
    </submittedName>
</protein>
<reference evidence="9 10" key="1">
    <citation type="submission" date="2021-07" db="EMBL/GenBank/DDBJ databases">
        <authorList>
            <person name="Imarazene B."/>
            <person name="Zahm M."/>
            <person name="Klopp C."/>
            <person name="Cabau C."/>
            <person name="Beille S."/>
            <person name="Jouanno E."/>
            <person name="Castinel A."/>
            <person name="Lluch J."/>
            <person name="Gil L."/>
            <person name="Kuchtly C."/>
            <person name="Lopez Roques C."/>
            <person name="Donnadieu C."/>
            <person name="Parrinello H."/>
            <person name="Journot L."/>
            <person name="Du K."/>
            <person name="Schartl M."/>
            <person name="Retaux S."/>
            <person name="Guiguen Y."/>
        </authorList>
    </citation>
    <scope>NUCLEOTIDE SEQUENCE [LARGE SCALE GENOMIC DNA]</scope>
    <source>
        <strain evidence="9">Pach_M1</strain>
        <tissue evidence="9">Testis</tissue>
    </source>
</reference>
<dbReference type="InterPro" id="IPR035976">
    <property type="entry name" value="Sushi/SCR/CCP_sf"/>
</dbReference>
<evidence type="ECO:0000256" key="4">
    <source>
        <dbReference type="ARBA" id="ARBA00023157"/>
    </source>
</evidence>
<dbReference type="EMBL" id="JAICCE010000008">
    <property type="protein sequence ID" value="KAG9273637.1"/>
    <property type="molecule type" value="Genomic_DNA"/>
</dbReference>